<dbReference type="SUPFAM" id="SSF55120">
    <property type="entry name" value="Pseudouridine synthase"/>
    <property type="match status" value="1"/>
</dbReference>
<dbReference type="Pfam" id="PF16198">
    <property type="entry name" value="TruB_C_2"/>
    <property type="match status" value="1"/>
</dbReference>
<dbReference type="InterPro" id="IPR032819">
    <property type="entry name" value="TruB_C"/>
</dbReference>
<evidence type="ECO:0000256" key="2">
    <source>
        <dbReference type="ARBA" id="ARBA00005642"/>
    </source>
</evidence>
<dbReference type="InterPro" id="IPR002501">
    <property type="entry name" value="PsdUridine_synth_N"/>
</dbReference>
<protein>
    <recommendedName>
        <fullName evidence="5">tRNA pseudouridine synthase B</fullName>
        <ecNumber evidence="5">5.4.99.25</ecNumber>
    </recommendedName>
    <alternativeName>
        <fullName evidence="5">tRNA pseudouridine(55) synthase</fullName>
        <shortName evidence="5">Psi55 synthase</shortName>
    </alternativeName>
    <alternativeName>
        <fullName evidence="5">tRNA pseudouridylate synthase</fullName>
    </alternativeName>
    <alternativeName>
        <fullName evidence="5">tRNA-uridine isomerase</fullName>
    </alternativeName>
</protein>
<dbReference type="RefSeq" id="WP_156701028.1">
    <property type="nucleotide sequence ID" value="NZ_CACRUP010000010.1"/>
</dbReference>
<comment type="catalytic activity">
    <reaction evidence="1 5">
        <text>uridine(55) in tRNA = pseudouridine(55) in tRNA</text>
        <dbReference type="Rhea" id="RHEA:42532"/>
        <dbReference type="Rhea" id="RHEA-COMP:10101"/>
        <dbReference type="Rhea" id="RHEA-COMP:10102"/>
        <dbReference type="ChEBI" id="CHEBI:65314"/>
        <dbReference type="ChEBI" id="CHEBI:65315"/>
        <dbReference type="EC" id="5.4.99.25"/>
    </reaction>
</comment>
<evidence type="ECO:0000259" key="6">
    <source>
        <dbReference type="Pfam" id="PF01509"/>
    </source>
</evidence>
<reference evidence="8" key="1">
    <citation type="submission" date="2019-11" db="EMBL/GenBank/DDBJ databases">
        <authorList>
            <person name="Feng L."/>
        </authorList>
    </citation>
    <scope>NUCLEOTIDE SEQUENCE</scope>
    <source>
        <strain evidence="8">PgorbachiiLFYP46</strain>
    </source>
</reference>
<dbReference type="EMBL" id="CACRUP010000010">
    <property type="protein sequence ID" value="VYT88834.1"/>
    <property type="molecule type" value="Genomic_DNA"/>
</dbReference>
<dbReference type="InterPro" id="IPR020103">
    <property type="entry name" value="PsdUridine_synth_cat_dom_sf"/>
</dbReference>
<comment type="function">
    <text evidence="5">Responsible for synthesis of pseudouridine from uracil-55 in the psi GC loop of transfer RNAs.</text>
</comment>
<evidence type="ECO:0000313" key="8">
    <source>
        <dbReference type="EMBL" id="VYT88834.1"/>
    </source>
</evidence>
<evidence type="ECO:0000259" key="7">
    <source>
        <dbReference type="Pfam" id="PF16198"/>
    </source>
</evidence>
<evidence type="ECO:0000256" key="1">
    <source>
        <dbReference type="ARBA" id="ARBA00000385"/>
    </source>
</evidence>
<dbReference type="PANTHER" id="PTHR13767:SF2">
    <property type="entry name" value="PSEUDOURIDYLATE SYNTHASE TRUB1"/>
    <property type="match status" value="1"/>
</dbReference>
<accession>A0A6N3A9T3</accession>
<dbReference type="AlphaFoldDB" id="A0A6N3A9T3"/>
<dbReference type="GO" id="GO:0003723">
    <property type="term" value="F:RNA binding"/>
    <property type="evidence" value="ECO:0007669"/>
    <property type="project" value="InterPro"/>
</dbReference>
<evidence type="ECO:0000256" key="5">
    <source>
        <dbReference type="HAMAP-Rule" id="MF_01080"/>
    </source>
</evidence>
<dbReference type="GO" id="GO:0031119">
    <property type="term" value="P:tRNA pseudouridine synthesis"/>
    <property type="evidence" value="ECO:0007669"/>
    <property type="project" value="UniProtKB-UniRule"/>
</dbReference>
<dbReference type="GO" id="GO:0160148">
    <property type="term" value="F:tRNA pseudouridine(55) synthase activity"/>
    <property type="evidence" value="ECO:0007669"/>
    <property type="project" value="UniProtKB-EC"/>
</dbReference>
<feature type="domain" description="Pseudouridine synthase II N-terminal" evidence="6">
    <location>
        <begin position="24"/>
        <end position="172"/>
    </location>
</feature>
<dbReference type="CDD" id="cd02573">
    <property type="entry name" value="PseudoU_synth_EcTruB"/>
    <property type="match status" value="1"/>
</dbReference>
<keyword evidence="4 5" id="KW-0413">Isomerase</keyword>
<name>A0A6N3A9T3_9FIRM</name>
<organism evidence="8">
    <name type="scientific">Peptoniphilus gorbachii</name>
    <dbReference type="NCBI Taxonomy" id="411567"/>
    <lineage>
        <taxon>Bacteria</taxon>
        <taxon>Bacillati</taxon>
        <taxon>Bacillota</taxon>
        <taxon>Tissierellia</taxon>
        <taxon>Tissierellales</taxon>
        <taxon>Peptoniphilaceae</taxon>
        <taxon>Peptoniphilus</taxon>
    </lineage>
</organism>
<dbReference type="Pfam" id="PF01509">
    <property type="entry name" value="TruB_N"/>
    <property type="match status" value="1"/>
</dbReference>
<dbReference type="NCBIfam" id="TIGR00431">
    <property type="entry name" value="TruB"/>
    <property type="match status" value="1"/>
</dbReference>
<evidence type="ECO:0000256" key="3">
    <source>
        <dbReference type="ARBA" id="ARBA00022694"/>
    </source>
</evidence>
<evidence type="ECO:0000256" key="4">
    <source>
        <dbReference type="ARBA" id="ARBA00023235"/>
    </source>
</evidence>
<dbReference type="EC" id="5.4.99.25" evidence="5"/>
<dbReference type="InterPro" id="IPR014780">
    <property type="entry name" value="tRNA_psdUridine_synth_TruB"/>
</dbReference>
<comment type="similarity">
    <text evidence="2 5">Belongs to the pseudouridine synthase TruB family. Type 1 subfamily.</text>
</comment>
<dbReference type="PANTHER" id="PTHR13767">
    <property type="entry name" value="TRNA-PSEUDOURIDINE SYNTHASE"/>
    <property type="match status" value="1"/>
</dbReference>
<dbReference type="FunFam" id="3.30.2350.10:FF:000011">
    <property type="entry name" value="tRNA pseudouridine synthase B"/>
    <property type="match status" value="1"/>
</dbReference>
<proteinExistence type="inferred from homology"/>
<feature type="domain" description="tRNA pseudouridylate synthase B C-terminal" evidence="7">
    <location>
        <begin position="173"/>
        <end position="230"/>
    </location>
</feature>
<gene>
    <name evidence="5 8" type="primary">truB</name>
    <name evidence="8" type="ORF">PGLFYP46_01323</name>
</gene>
<keyword evidence="3 5" id="KW-0819">tRNA processing</keyword>
<feature type="active site" description="Nucleophile" evidence="5">
    <location>
        <position position="39"/>
    </location>
</feature>
<dbReference type="HAMAP" id="MF_01080">
    <property type="entry name" value="TruB_bact"/>
    <property type="match status" value="1"/>
</dbReference>
<dbReference type="Gene3D" id="3.30.2350.10">
    <property type="entry name" value="Pseudouridine synthase"/>
    <property type="match status" value="1"/>
</dbReference>
<sequence>MIDGLLIFDKEKGITSHDLVYKVRKKLGIKKVGHTGTLDPMATGVLVISIGKGTKTSDYILSSDKVYEAKIKLGVLTDSYDITGKILEEEDVNFTEEEIKDALIKLTGKISQRPPIYSALKVKGKKLYEYAREGKDVEIKKRDVEIYKMELLDFNGKDEFKILTKVSKGTYIRSLANDLGRSLGTFGTLTELRRTRSGSFKIEDAITVSDFEKSSLYEIKEKILPMDLALKDFKRIDIPKSFCDKFIMGQFYKLKENLKDENYRVYSEDKFLGIGEIMEKDGEFFLKMKKNLIGDLWK</sequence>
<dbReference type="GO" id="GO:1990481">
    <property type="term" value="P:mRNA pseudouridine synthesis"/>
    <property type="evidence" value="ECO:0007669"/>
    <property type="project" value="TreeGrafter"/>
</dbReference>